<dbReference type="InterPro" id="IPR010359">
    <property type="entry name" value="IrrE_HExxH"/>
</dbReference>
<gene>
    <name evidence="2" type="ORF">C8C77_105114</name>
</gene>
<dbReference type="AlphaFoldDB" id="A0A4R7Z5P3"/>
<dbReference type="PANTHER" id="PTHR43236">
    <property type="entry name" value="ANTITOXIN HIGA1"/>
    <property type="match status" value="1"/>
</dbReference>
<dbReference type="Proteomes" id="UP000294697">
    <property type="component" value="Unassembled WGS sequence"/>
</dbReference>
<proteinExistence type="predicted"/>
<dbReference type="InterPro" id="IPR052345">
    <property type="entry name" value="Rad_response_metalloprotease"/>
</dbReference>
<organism evidence="2 3">
    <name type="scientific">Halanaerobium saccharolyticum</name>
    <dbReference type="NCBI Taxonomy" id="43595"/>
    <lineage>
        <taxon>Bacteria</taxon>
        <taxon>Bacillati</taxon>
        <taxon>Bacillota</taxon>
        <taxon>Clostridia</taxon>
        <taxon>Halanaerobiales</taxon>
        <taxon>Halanaerobiaceae</taxon>
        <taxon>Halanaerobium</taxon>
    </lineage>
</organism>
<dbReference type="EMBL" id="SODA01000005">
    <property type="protein sequence ID" value="TDW06478.1"/>
    <property type="molecule type" value="Genomic_DNA"/>
</dbReference>
<evidence type="ECO:0000313" key="2">
    <source>
        <dbReference type="EMBL" id="TDW06478.1"/>
    </source>
</evidence>
<dbReference type="Gene3D" id="1.10.10.2910">
    <property type="match status" value="1"/>
</dbReference>
<dbReference type="OrthoDB" id="42613at2"/>
<dbReference type="RefSeq" id="WP_111570716.1">
    <property type="nucleotide sequence ID" value="NZ_QLME01000001.1"/>
</dbReference>
<evidence type="ECO:0000259" key="1">
    <source>
        <dbReference type="Pfam" id="PF06114"/>
    </source>
</evidence>
<accession>A0A4R7Z5P3</accession>
<evidence type="ECO:0000313" key="3">
    <source>
        <dbReference type="Proteomes" id="UP000294697"/>
    </source>
</evidence>
<dbReference type="PANTHER" id="PTHR43236:SF2">
    <property type="entry name" value="BLL0069 PROTEIN"/>
    <property type="match status" value="1"/>
</dbReference>
<feature type="domain" description="IrrE N-terminal-like" evidence="1">
    <location>
        <begin position="39"/>
        <end position="157"/>
    </location>
</feature>
<dbReference type="Pfam" id="PF06114">
    <property type="entry name" value="Peptidase_M78"/>
    <property type="match status" value="1"/>
</dbReference>
<comment type="caution">
    <text evidence="2">The sequence shown here is derived from an EMBL/GenBank/DDBJ whole genome shotgun (WGS) entry which is preliminary data.</text>
</comment>
<protein>
    <submittedName>
        <fullName evidence="2">Zn-dependent peptidase ImmA (M78 family)</fullName>
    </submittedName>
</protein>
<reference evidence="2 3" key="1">
    <citation type="submission" date="2019-03" db="EMBL/GenBank/DDBJ databases">
        <title>Subsurface microbial communities from deep shales in Ohio and West Virginia, USA.</title>
        <authorList>
            <person name="Wrighton K."/>
        </authorList>
    </citation>
    <scope>NUCLEOTIDE SEQUENCE [LARGE SCALE GENOMIC DNA]</scope>
    <source>
        <strain evidence="2 3">MSL9.2</strain>
    </source>
</reference>
<sequence>MSKANNPLAETRAIETRNEFGLSNTEAINIFEVLKYNANVSIIKMSIESGLYGLFIKKGEVQAILININTSAGRQYFTAAHEYYHLKYNINLNGKQKHLEKEADTFASYLLMPLEALNYHLKKRLTKKNKNKIDVSDCLYLENYFKISHQALILRLKLDNHIKNKEYQNLKDINITKAAKRYGYSTELYSKVKNDADIIVESDYAELAEEALEKNKISESRYNEYLIEGGYGYLVFGDEDDFHNIIFDDVYNEHKDILDELA</sequence>
<name>A0A4R7Z5P3_9FIRM</name>